<dbReference type="AlphaFoldDB" id="N1Q458"/>
<protein>
    <submittedName>
        <fullName evidence="1">Uncharacterized protein</fullName>
    </submittedName>
</protein>
<evidence type="ECO:0000313" key="2">
    <source>
        <dbReference type="Proteomes" id="UP000016933"/>
    </source>
</evidence>
<organism evidence="1 2">
    <name type="scientific">Dothistroma septosporum (strain NZE10 / CBS 128990)</name>
    <name type="common">Red band needle blight fungus</name>
    <name type="synonym">Mycosphaerella pini</name>
    <dbReference type="NCBI Taxonomy" id="675120"/>
    <lineage>
        <taxon>Eukaryota</taxon>
        <taxon>Fungi</taxon>
        <taxon>Dikarya</taxon>
        <taxon>Ascomycota</taxon>
        <taxon>Pezizomycotina</taxon>
        <taxon>Dothideomycetes</taxon>
        <taxon>Dothideomycetidae</taxon>
        <taxon>Mycosphaerellales</taxon>
        <taxon>Mycosphaerellaceae</taxon>
        <taxon>Dothistroma</taxon>
    </lineage>
</organism>
<dbReference type="HOGENOM" id="CLU_2133443_0_0_1"/>
<reference evidence="2" key="1">
    <citation type="journal article" date="2012" name="PLoS Genet.">
        <title>The genomes of the fungal plant pathogens Cladosporium fulvum and Dothistroma septosporum reveal adaptation to different hosts and lifestyles but also signatures of common ancestry.</title>
        <authorList>
            <person name="de Wit P.J.G.M."/>
            <person name="van der Burgt A."/>
            <person name="Oekmen B."/>
            <person name="Stergiopoulos I."/>
            <person name="Abd-Elsalam K.A."/>
            <person name="Aerts A.L."/>
            <person name="Bahkali A.H."/>
            <person name="Beenen H.G."/>
            <person name="Chettri P."/>
            <person name="Cox M.P."/>
            <person name="Datema E."/>
            <person name="de Vries R.P."/>
            <person name="Dhillon B."/>
            <person name="Ganley A.R."/>
            <person name="Griffiths S.A."/>
            <person name="Guo Y."/>
            <person name="Hamelin R.C."/>
            <person name="Henrissat B."/>
            <person name="Kabir M.S."/>
            <person name="Jashni M.K."/>
            <person name="Kema G."/>
            <person name="Klaubauf S."/>
            <person name="Lapidus A."/>
            <person name="Levasseur A."/>
            <person name="Lindquist E."/>
            <person name="Mehrabi R."/>
            <person name="Ohm R.A."/>
            <person name="Owen T.J."/>
            <person name="Salamov A."/>
            <person name="Schwelm A."/>
            <person name="Schijlen E."/>
            <person name="Sun H."/>
            <person name="van den Burg H.A."/>
            <person name="van Ham R.C.H.J."/>
            <person name="Zhang S."/>
            <person name="Goodwin S.B."/>
            <person name="Grigoriev I.V."/>
            <person name="Collemare J."/>
            <person name="Bradshaw R.E."/>
        </authorList>
    </citation>
    <scope>NUCLEOTIDE SEQUENCE [LARGE SCALE GENOMIC DNA]</scope>
    <source>
        <strain evidence="2">NZE10 / CBS 128990</strain>
    </source>
</reference>
<reference evidence="1 2" key="2">
    <citation type="journal article" date="2012" name="PLoS Pathog.">
        <title>Diverse lifestyles and strategies of plant pathogenesis encoded in the genomes of eighteen Dothideomycetes fungi.</title>
        <authorList>
            <person name="Ohm R.A."/>
            <person name="Feau N."/>
            <person name="Henrissat B."/>
            <person name="Schoch C.L."/>
            <person name="Horwitz B.A."/>
            <person name="Barry K.W."/>
            <person name="Condon B.J."/>
            <person name="Copeland A.C."/>
            <person name="Dhillon B."/>
            <person name="Glaser F."/>
            <person name="Hesse C.N."/>
            <person name="Kosti I."/>
            <person name="LaButti K."/>
            <person name="Lindquist E.A."/>
            <person name="Lucas S."/>
            <person name="Salamov A.A."/>
            <person name="Bradshaw R.E."/>
            <person name="Ciuffetti L."/>
            <person name="Hamelin R.C."/>
            <person name="Kema G.H.J."/>
            <person name="Lawrence C."/>
            <person name="Scott J.A."/>
            <person name="Spatafora J.W."/>
            <person name="Turgeon B.G."/>
            <person name="de Wit P.J.G.M."/>
            <person name="Zhong S."/>
            <person name="Goodwin S.B."/>
            <person name="Grigoriev I.V."/>
        </authorList>
    </citation>
    <scope>NUCLEOTIDE SEQUENCE [LARGE SCALE GENOMIC DNA]</scope>
    <source>
        <strain evidence="2">NZE10 / CBS 128990</strain>
    </source>
</reference>
<keyword evidence="2" id="KW-1185">Reference proteome</keyword>
<name>N1Q458_DOTSN</name>
<sequence length="113" mass="12687">MKSDSRLTAGHGTVWTALQLDVLTFLDGALVRALRHVVPTQDEAHALKPRQKKQEASEYDQMLGFVSGSYQMISTCRPAEYIRTILCLVYLKTSLEACNALQLVRRTMSQPAF</sequence>
<evidence type="ECO:0000313" key="1">
    <source>
        <dbReference type="EMBL" id="EME49319.1"/>
    </source>
</evidence>
<dbReference type="Proteomes" id="UP000016933">
    <property type="component" value="Unassembled WGS sequence"/>
</dbReference>
<gene>
    <name evidence="1" type="ORF">DOTSEDRAFT_68184</name>
</gene>
<accession>N1Q458</accession>
<proteinExistence type="predicted"/>
<dbReference type="EMBL" id="KB446535">
    <property type="protein sequence ID" value="EME49319.1"/>
    <property type="molecule type" value="Genomic_DNA"/>
</dbReference>